<dbReference type="GO" id="GO:0030572">
    <property type="term" value="F:phosphatidyltransferase activity"/>
    <property type="evidence" value="ECO:0007669"/>
    <property type="project" value="UniProtKB-ARBA"/>
</dbReference>
<dbReference type="PANTHER" id="PTHR21248">
    <property type="entry name" value="CARDIOLIPIN SYNTHASE"/>
    <property type="match status" value="1"/>
</dbReference>
<dbReference type="SUPFAM" id="SSF56024">
    <property type="entry name" value="Phospholipase D/nuclease"/>
    <property type="match status" value="2"/>
</dbReference>
<reference evidence="3" key="1">
    <citation type="submission" date="2023-08" db="EMBL/GenBank/DDBJ databases">
        <title>Draft sequence of the Babesia gibsoni genome.</title>
        <authorList>
            <person name="Yamagishi J.Y."/>
            <person name="Xuan X.X."/>
        </authorList>
    </citation>
    <scope>NUCLEOTIDE SEQUENCE</scope>
    <source>
        <strain evidence="3">Azabu</strain>
    </source>
</reference>
<evidence type="ECO:0000259" key="2">
    <source>
        <dbReference type="PROSITE" id="PS50035"/>
    </source>
</evidence>
<feature type="domain" description="PLD phosphodiesterase" evidence="2">
    <location>
        <begin position="177"/>
        <end position="204"/>
    </location>
</feature>
<dbReference type="AlphaFoldDB" id="A0AAD8PDR5"/>
<gene>
    <name evidence="3" type="ORF">BgAZ_301400</name>
</gene>
<evidence type="ECO:0000313" key="3">
    <source>
        <dbReference type="EMBL" id="KAK1442622.1"/>
    </source>
</evidence>
<dbReference type="GO" id="GO:0032049">
    <property type="term" value="P:cardiolipin biosynthetic process"/>
    <property type="evidence" value="ECO:0007669"/>
    <property type="project" value="UniProtKB-ARBA"/>
</dbReference>
<evidence type="ECO:0000313" key="4">
    <source>
        <dbReference type="Proteomes" id="UP001230268"/>
    </source>
</evidence>
<feature type="region of interest" description="Disordered" evidence="1">
    <location>
        <begin position="1"/>
        <end position="28"/>
    </location>
</feature>
<dbReference type="Gene3D" id="3.30.870.10">
    <property type="entry name" value="Endonuclease Chain A"/>
    <property type="match status" value="2"/>
</dbReference>
<dbReference type="PANTHER" id="PTHR21248:SF22">
    <property type="entry name" value="PHOSPHOLIPASE D"/>
    <property type="match status" value="1"/>
</dbReference>
<organism evidence="3 4">
    <name type="scientific">Babesia gibsoni</name>
    <dbReference type="NCBI Taxonomy" id="33632"/>
    <lineage>
        <taxon>Eukaryota</taxon>
        <taxon>Sar</taxon>
        <taxon>Alveolata</taxon>
        <taxon>Apicomplexa</taxon>
        <taxon>Aconoidasida</taxon>
        <taxon>Piroplasmida</taxon>
        <taxon>Babesiidae</taxon>
        <taxon>Babesia</taxon>
    </lineage>
</organism>
<accession>A0AAD8PDR5</accession>
<dbReference type="PROSITE" id="PS50035">
    <property type="entry name" value="PLD"/>
    <property type="match status" value="2"/>
</dbReference>
<proteinExistence type="predicted"/>
<comment type="caution">
    <text evidence="3">The sequence shown here is derived from an EMBL/GenBank/DDBJ whole genome shotgun (WGS) entry which is preliminary data.</text>
</comment>
<feature type="domain" description="PLD phosphodiesterase" evidence="2">
    <location>
        <begin position="369"/>
        <end position="391"/>
    </location>
</feature>
<dbReference type="Proteomes" id="UP001230268">
    <property type="component" value="Unassembled WGS sequence"/>
</dbReference>
<protein>
    <submittedName>
        <fullName evidence="3">Cardiolipin synthase like protein</fullName>
    </submittedName>
</protein>
<dbReference type="CDD" id="cd09110">
    <property type="entry name" value="PLDc_CLS_1"/>
    <property type="match status" value="1"/>
</dbReference>
<dbReference type="InterPro" id="IPR025202">
    <property type="entry name" value="PLD-like_dom"/>
</dbReference>
<dbReference type="EMBL" id="JAVEPI010000003">
    <property type="protein sequence ID" value="KAK1442622.1"/>
    <property type="molecule type" value="Genomic_DNA"/>
</dbReference>
<dbReference type="SMART" id="SM00155">
    <property type="entry name" value="PLDc"/>
    <property type="match status" value="2"/>
</dbReference>
<name>A0AAD8PDR5_BABGI</name>
<keyword evidence="4" id="KW-1185">Reference proteome</keyword>
<sequence length="493" mass="55576">MVKHWPKNFSSKFVKDPTDANAPSLGSNDIHDEIQKIIARSGVESLSEPIFPTSKEITKWANILSLMSTRFGRLSRGNQIHICQNGTEALSQMLDAIDRAKERVWLEVYIFDDSPLAARFTKSLQNAARRGCEVVLVIDYIGSLSFPDLYQNELEKHGVKLHIFNPFTGRRFAVGSMPFRDHKKILIVDDHTAFCGSVNISKDGGTEEVGGNGRFYDLAIKLKGPAVYDLAQVLKGTLKMTPANLHTLKPLKRPDPIEDGVLVQILESNMSRRTRRNGIQSSLEAALSQAEREIYLTSSYFYPPGFLKRSLINAKRKGLSLHMLLSGNSDIPGDVNATIHVLRKFYKSRFEGPPNSDFKVFMTTKEHCHSKAVVIDGLWSSVGSFNWDRWSSRRNLEVSVGVFDPVTANKLKQLQTCKERESMEYTAADVASRPRFLQLFDSFIYKLVRLSGRNFFDGLSDDGFKFRFKKAFIRTLIDDHAGEMIAMSSMACV</sequence>
<evidence type="ECO:0000256" key="1">
    <source>
        <dbReference type="SAM" id="MobiDB-lite"/>
    </source>
</evidence>
<dbReference type="InterPro" id="IPR001736">
    <property type="entry name" value="PLipase_D/transphosphatidylase"/>
</dbReference>
<dbReference type="Pfam" id="PF13091">
    <property type="entry name" value="PLDc_2"/>
    <property type="match status" value="2"/>
</dbReference>